<protein>
    <recommendedName>
        <fullName evidence="4">EF-hand domain-containing protein</fullName>
    </recommendedName>
</protein>
<dbReference type="InterPro" id="IPR050145">
    <property type="entry name" value="Centrin_CML-like"/>
</dbReference>
<evidence type="ECO:0000256" key="3">
    <source>
        <dbReference type="SAM" id="MobiDB-lite"/>
    </source>
</evidence>
<dbReference type="EMBL" id="QEAQ01000048">
    <property type="protein sequence ID" value="TPX57731.1"/>
    <property type="molecule type" value="Genomic_DNA"/>
</dbReference>
<feature type="domain" description="EF-hand" evidence="4">
    <location>
        <begin position="26"/>
        <end position="61"/>
    </location>
</feature>
<feature type="domain" description="EF-hand" evidence="4">
    <location>
        <begin position="62"/>
        <end position="97"/>
    </location>
</feature>
<evidence type="ECO:0000259" key="4">
    <source>
        <dbReference type="PROSITE" id="PS50222"/>
    </source>
</evidence>
<dbReference type="InterPro" id="IPR011992">
    <property type="entry name" value="EF-hand-dom_pair"/>
</dbReference>
<feature type="domain" description="EF-hand" evidence="4">
    <location>
        <begin position="108"/>
        <end position="143"/>
    </location>
</feature>
<reference evidence="5 6" key="1">
    <citation type="journal article" date="2019" name="Sci. Rep.">
        <title>Comparative genomics of chytrid fungi reveal insights into the obligate biotrophic and pathogenic lifestyle of Synchytrium endobioticum.</title>
        <authorList>
            <person name="van de Vossenberg B.T.L.H."/>
            <person name="Warris S."/>
            <person name="Nguyen H.D.T."/>
            <person name="van Gent-Pelzer M.P.E."/>
            <person name="Joly D.L."/>
            <person name="van de Geest H.C."/>
            <person name="Bonants P.J.M."/>
            <person name="Smith D.S."/>
            <person name="Levesque C.A."/>
            <person name="van der Lee T.A.J."/>
        </authorList>
    </citation>
    <scope>NUCLEOTIDE SEQUENCE [LARGE SCALE GENOMIC DNA]</scope>
    <source>
        <strain evidence="5 6">CBS 809.83</strain>
    </source>
</reference>
<dbReference type="CDD" id="cd00051">
    <property type="entry name" value="EFh"/>
    <property type="match status" value="1"/>
</dbReference>
<dbReference type="SMART" id="SM00054">
    <property type="entry name" value="EFh"/>
    <property type="match status" value="4"/>
</dbReference>
<evidence type="ECO:0000313" key="5">
    <source>
        <dbReference type="EMBL" id="TPX57731.1"/>
    </source>
</evidence>
<evidence type="ECO:0000256" key="1">
    <source>
        <dbReference type="ARBA" id="ARBA00022737"/>
    </source>
</evidence>
<keyword evidence="1" id="KW-0677">Repeat</keyword>
<dbReference type="InterPro" id="IPR018247">
    <property type="entry name" value="EF_Hand_1_Ca_BS"/>
</dbReference>
<dbReference type="GO" id="GO:0005509">
    <property type="term" value="F:calcium ion binding"/>
    <property type="evidence" value="ECO:0007669"/>
    <property type="project" value="InterPro"/>
</dbReference>
<accession>A0A507E1S4</accession>
<dbReference type="PROSITE" id="PS50222">
    <property type="entry name" value="EF_HAND_2"/>
    <property type="match status" value="4"/>
</dbReference>
<keyword evidence="2" id="KW-0106">Calcium</keyword>
<dbReference type="SUPFAM" id="SSF47473">
    <property type="entry name" value="EF-hand"/>
    <property type="match status" value="1"/>
</dbReference>
<evidence type="ECO:0000313" key="6">
    <source>
        <dbReference type="Proteomes" id="UP000318582"/>
    </source>
</evidence>
<keyword evidence="6" id="KW-1185">Reference proteome</keyword>
<dbReference type="Pfam" id="PF13499">
    <property type="entry name" value="EF-hand_7"/>
    <property type="match status" value="2"/>
</dbReference>
<dbReference type="PANTHER" id="PTHR23050">
    <property type="entry name" value="CALCIUM BINDING PROTEIN"/>
    <property type="match status" value="1"/>
</dbReference>
<feature type="domain" description="EF-hand" evidence="4">
    <location>
        <begin position="145"/>
        <end position="180"/>
    </location>
</feature>
<comment type="caution">
    <text evidence="5">The sequence shown here is derived from an EMBL/GenBank/DDBJ whole genome shotgun (WGS) entry which is preliminary data.</text>
</comment>
<dbReference type="AlphaFoldDB" id="A0A507E1S4"/>
<dbReference type="FunFam" id="1.10.238.10:FF:000178">
    <property type="entry name" value="Calmodulin-2 A"/>
    <property type="match status" value="1"/>
</dbReference>
<gene>
    <name evidence="5" type="ORF">PhCBS80983_g03621</name>
</gene>
<name>A0A507E1S4_9FUNG</name>
<sequence length="200" mass="23039">MSSTAAKRYEQAPGPGKRRASSFADASRPLSRIIFDKFDVDQSGTINVKEFRNLCYDMGYFLSDKELTLAIRMLDVDGNGEISYAEFIKWWQQENRFKSLQHSPSDLATLTEISHEFQRFDKDHSGCIDVREFRMLYADLVKRKMTKKTLAGMLEELDNNRDGKISFNEYVSWVMAQRRLAAESQPQFLESASRHGDAAQ</sequence>
<organism evidence="5 6">
    <name type="scientific">Powellomyces hirtus</name>
    <dbReference type="NCBI Taxonomy" id="109895"/>
    <lineage>
        <taxon>Eukaryota</taxon>
        <taxon>Fungi</taxon>
        <taxon>Fungi incertae sedis</taxon>
        <taxon>Chytridiomycota</taxon>
        <taxon>Chytridiomycota incertae sedis</taxon>
        <taxon>Chytridiomycetes</taxon>
        <taxon>Spizellomycetales</taxon>
        <taxon>Powellomycetaceae</taxon>
        <taxon>Powellomyces</taxon>
    </lineage>
</organism>
<dbReference type="Proteomes" id="UP000318582">
    <property type="component" value="Unassembled WGS sequence"/>
</dbReference>
<feature type="region of interest" description="Disordered" evidence="3">
    <location>
        <begin position="1"/>
        <end position="24"/>
    </location>
</feature>
<evidence type="ECO:0000256" key="2">
    <source>
        <dbReference type="ARBA" id="ARBA00022837"/>
    </source>
</evidence>
<dbReference type="InterPro" id="IPR002048">
    <property type="entry name" value="EF_hand_dom"/>
</dbReference>
<dbReference type="GO" id="GO:0043226">
    <property type="term" value="C:organelle"/>
    <property type="evidence" value="ECO:0007669"/>
    <property type="project" value="UniProtKB-ARBA"/>
</dbReference>
<dbReference type="Gene3D" id="1.10.238.10">
    <property type="entry name" value="EF-hand"/>
    <property type="match status" value="2"/>
</dbReference>
<proteinExistence type="predicted"/>
<dbReference type="PROSITE" id="PS00018">
    <property type="entry name" value="EF_HAND_1"/>
    <property type="match status" value="4"/>
</dbReference>
<dbReference type="STRING" id="109895.A0A507E1S4"/>